<protein>
    <submittedName>
        <fullName evidence="2">Uncharacterized protein</fullName>
    </submittedName>
</protein>
<sequence length="199" mass="22595">MLRERWQNDKQFRTAVTVGYVIVAVLAFLFWLRYSYNSTFGLIGVWVQLGLMFAQIVVASALVVLSFSLTRTKRDSTSSPTQIPEPRNVKMFKSGLTLLVLIYLLVSAVPQGFNAVLDLTGGTVTKNFSFVERAPYKIRTRFGHYRDGERVTLQSSDGQKLQVWFVVRDGVHKYQSLDQLHDAPVEFYPNTGVLALQPR</sequence>
<feature type="transmembrane region" description="Helical" evidence="1">
    <location>
        <begin position="91"/>
        <end position="109"/>
    </location>
</feature>
<keyword evidence="3" id="KW-1185">Reference proteome</keyword>
<proteinExistence type="predicted"/>
<evidence type="ECO:0000256" key="1">
    <source>
        <dbReference type="SAM" id="Phobius"/>
    </source>
</evidence>
<feature type="transmembrane region" description="Helical" evidence="1">
    <location>
        <begin position="12"/>
        <end position="34"/>
    </location>
</feature>
<dbReference type="EMBL" id="CP017812">
    <property type="protein sequence ID" value="AOZ72142.1"/>
    <property type="molecule type" value="Genomic_DNA"/>
</dbReference>
<name>A0A1D9MIN5_9ACTO</name>
<organism evidence="2 3">
    <name type="scientific">Boudabousia tangfeifanii</name>
    <dbReference type="NCBI Taxonomy" id="1912795"/>
    <lineage>
        <taxon>Bacteria</taxon>
        <taxon>Bacillati</taxon>
        <taxon>Actinomycetota</taxon>
        <taxon>Actinomycetes</taxon>
        <taxon>Actinomycetales</taxon>
        <taxon>Actinomycetaceae</taxon>
        <taxon>Boudabousia</taxon>
    </lineage>
</organism>
<evidence type="ECO:0000313" key="3">
    <source>
        <dbReference type="Proteomes" id="UP000176288"/>
    </source>
</evidence>
<dbReference type="KEGG" id="avu:BK816_01555"/>
<keyword evidence="1" id="KW-0812">Transmembrane</keyword>
<reference evidence="2 3" key="1">
    <citation type="submission" date="2016-10" db="EMBL/GenBank/DDBJ databases">
        <title>Actinomyces aegypiusis sp. nov., isolated from the Aegypius monachus in Qinghai Tibet Plateau China.</title>
        <authorList>
            <person name="Wang Y."/>
        </authorList>
    </citation>
    <scope>NUCLEOTIDE SEQUENCE [LARGE SCALE GENOMIC DNA]</scope>
    <source>
        <strain evidence="2 3">VUL4_3</strain>
    </source>
</reference>
<feature type="transmembrane region" description="Helical" evidence="1">
    <location>
        <begin position="46"/>
        <end position="70"/>
    </location>
</feature>
<keyword evidence="1" id="KW-0472">Membrane</keyword>
<dbReference type="AlphaFoldDB" id="A0A1D9MIN5"/>
<dbReference type="STRING" id="1912795.BK816_01555"/>
<dbReference type="RefSeq" id="WP_071163608.1">
    <property type="nucleotide sequence ID" value="NZ_CP017812.1"/>
</dbReference>
<evidence type="ECO:0000313" key="2">
    <source>
        <dbReference type="EMBL" id="AOZ72142.1"/>
    </source>
</evidence>
<accession>A0A1D9MIN5</accession>
<gene>
    <name evidence="2" type="ORF">BK816_01555</name>
</gene>
<dbReference type="Proteomes" id="UP000176288">
    <property type="component" value="Chromosome"/>
</dbReference>
<keyword evidence="1" id="KW-1133">Transmembrane helix</keyword>